<dbReference type="OrthoDB" id="2955631at2"/>
<feature type="transmembrane region" description="Helical" evidence="1">
    <location>
        <begin position="59"/>
        <end position="82"/>
    </location>
</feature>
<proteinExistence type="predicted"/>
<evidence type="ECO:0000256" key="1">
    <source>
        <dbReference type="SAM" id="Phobius"/>
    </source>
</evidence>
<evidence type="ECO:0000313" key="2">
    <source>
        <dbReference type="EMBL" id="AKF11076.1"/>
    </source>
</evidence>
<protein>
    <recommendedName>
        <fullName evidence="4">DUF2254 domain-containing protein</fullName>
    </recommendedName>
</protein>
<organism evidence="2 3">
    <name type="scientific">Sandaracinus amylolyticus</name>
    <dbReference type="NCBI Taxonomy" id="927083"/>
    <lineage>
        <taxon>Bacteria</taxon>
        <taxon>Pseudomonadati</taxon>
        <taxon>Myxococcota</taxon>
        <taxon>Polyangia</taxon>
        <taxon>Polyangiales</taxon>
        <taxon>Sandaracinaceae</taxon>
        <taxon>Sandaracinus</taxon>
    </lineage>
</organism>
<keyword evidence="1" id="KW-0812">Transmembrane</keyword>
<dbReference type="KEGG" id="samy:DB32_008225"/>
<gene>
    <name evidence="2" type="ORF">DB32_008225</name>
</gene>
<evidence type="ECO:0000313" key="3">
    <source>
        <dbReference type="Proteomes" id="UP000034883"/>
    </source>
</evidence>
<feature type="transmembrane region" description="Helical" evidence="1">
    <location>
        <begin position="103"/>
        <end position="121"/>
    </location>
</feature>
<feature type="transmembrane region" description="Helical" evidence="1">
    <location>
        <begin position="136"/>
        <end position="154"/>
    </location>
</feature>
<evidence type="ECO:0008006" key="4">
    <source>
        <dbReference type="Google" id="ProtNLM"/>
    </source>
</evidence>
<dbReference type="Pfam" id="PF10011">
    <property type="entry name" value="DUF2254"/>
    <property type="match status" value="1"/>
</dbReference>
<dbReference type="EMBL" id="CP011125">
    <property type="protein sequence ID" value="AKF11076.1"/>
    <property type="molecule type" value="Genomic_DNA"/>
</dbReference>
<dbReference type="InterPro" id="IPR018723">
    <property type="entry name" value="DUF2254_membrane"/>
</dbReference>
<dbReference type="AlphaFoldDB" id="A0A0F6YMT8"/>
<sequence>MRHPMLRRLLSDPFYLVMLTALLLGAALGRFVTQEGLGEELTYALGRAWRGTADGAREALAAMFGFQFTVLTIVLSLNAPVVQSAANQYSPRLVPFYLKNAPLRRAMPLFVLATGYIAAGLRELGLQVEPVSRPQPVVTGALALLVLAFALLMIDMNRTFRFMRVERVLALVRESTFEAADRLRADARSLALDRVARLTLPAWAHPLPSPGSGYLARVDVARLAHVARRAGVRVRISRPIGDYLDEGEVVGWVMTDAASGPVSPRVMARLGRALEASPTRDHAYDPGYGIRILADVASRALSSSSNDSYTARQALQQLRSVLRHLAREPVGDWNVLDRDRTPRVSVMATDLREYVSLAIDAPLRHGASDLEVLDAVLEIALEMGLVAPDPERRAVAHELVTKVLSDATRYGNLDDAKLAHLHGEAAIVRASLERNAPRAERLARAHWALPPRALA</sequence>
<dbReference type="RefSeq" id="WP_053237980.1">
    <property type="nucleotide sequence ID" value="NZ_CP011125.1"/>
</dbReference>
<keyword evidence="3" id="KW-1185">Reference proteome</keyword>
<reference evidence="2 3" key="1">
    <citation type="submission" date="2015-03" db="EMBL/GenBank/DDBJ databases">
        <title>Genome assembly of Sandaracinus amylolyticus DSM 53668.</title>
        <authorList>
            <person name="Sharma G."/>
            <person name="Subramanian S."/>
        </authorList>
    </citation>
    <scope>NUCLEOTIDE SEQUENCE [LARGE SCALE GENOMIC DNA]</scope>
    <source>
        <strain evidence="2 3">DSM 53668</strain>
    </source>
</reference>
<keyword evidence="1" id="KW-1133">Transmembrane helix</keyword>
<dbReference type="STRING" id="927083.DB32_008225"/>
<accession>A0A0F6YMT8</accession>
<keyword evidence="1" id="KW-0472">Membrane</keyword>
<dbReference type="Proteomes" id="UP000034883">
    <property type="component" value="Chromosome"/>
</dbReference>
<name>A0A0F6YMT8_9BACT</name>